<organism evidence="1 2">
    <name type="scientific">Gordonia spumicola</name>
    <dbReference type="NCBI Taxonomy" id="589161"/>
    <lineage>
        <taxon>Bacteria</taxon>
        <taxon>Bacillati</taxon>
        <taxon>Actinomycetota</taxon>
        <taxon>Actinomycetes</taxon>
        <taxon>Mycobacteriales</taxon>
        <taxon>Gordoniaceae</taxon>
        <taxon>Gordonia</taxon>
    </lineage>
</organism>
<name>A0A7I9V4S2_9ACTN</name>
<dbReference type="RefSeq" id="WP_161894111.1">
    <property type="nucleotide sequence ID" value="NZ_BJOV01000002.1"/>
</dbReference>
<protein>
    <submittedName>
        <fullName evidence="1">Uncharacterized protein</fullName>
    </submittedName>
</protein>
<evidence type="ECO:0000313" key="2">
    <source>
        <dbReference type="Proteomes" id="UP000444960"/>
    </source>
</evidence>
<reference evidence="2" key="1">
    <citation type="submission" date="2019-06" db="EMBL/GenBank/DDBJ databases">
        <title>Gordonia isolated from sludge of a wastewater treatment plant.</title>
        <authorList>
            <person name="Tamura T."/>
            <person name="Aoyama K."/>
            <person name="Kang Y."/>
            <person name="Saito S."/>
            <person name="Akiyama N."/>
            <person name="Yazawa K."/>
            <person name="Gonoi T."/>
            <person name="Mikami Y."/>
        </authorList>
    </citation>
    <scope>NUCLEOTIDE SEQUENCE [LARGE SCALE GENOMIC DNA]</scope>
    <source>
        <strain evidence="2">NBRC 107696</strain>
    </source>
</reference>
<sequence length="115" mass="12625">MTTPLAEAIRVLKEAFPGVHVAGKAPKDTRYIRVSRVGGTRSRSVDHMSLLVECYAPNSVQAEQDALDVDTALQDSPNRSRIISDWDDATIVDYGDPDTSAAKWQVHGTLHCITF</sequence>
<dbReference type="Proteomes" id="UP000444960">
    <property type="component" value="Unassembled WGS sequence"/>
</dbReference>
<accession>A0A7I9V4S2</accession>
<dbReference type="AlphaFoldDB" id="A0A7I9V4S2"/>
<comment type="caution">
    <text evidence="1">The sequence shown here is derived from an EMBL/GenBank/DDBJ whole genome shotgun (WGS) entry which is preliminary data.</text>
</comment>
<dbReference type="EMBL" id="BJOV01000002">
    <property type="protein sequence ID" value="GEE00182.1"/>
    <property type="molecule type" value="Genomic_DNA"/>
</dbReference>
<proteinExistence type="predicted"/>
<keyword evidence="2" id="KW-1185">Reference proteome</keyword>
<gene>
    <name evidence="1" type="ORF">nbrc107696_06280</name>
</gene>
<evidence type="ECO:0000313" key="1">
    <source>
        <dbReference type="EMBL" id="GEE00182.1"/>
    </source>
</evidence>